<proteinExistence type="inferred from homology"/>
<dbReference type="KEGG" id="dze:Dd1591_3659"/>
<keyword evidence="2" id="KW-0732">Signal</keyword>
<reference evidence="4 5" key="1">
    <citation type="submission" date="2009-06" db="EMBL/GenBank/DDBJ databases">
        <title>Complete sequence of Dickeya zeae Ech1591.</title>
        <authorList>
            <consortium name="US DOE Joint Genome Institute"/>
            <person name="Lucas S."/>
            <person name="Copeland A."/>
            <person name="Lapidus A."/>
            <person name="Glavina del Rio T."/>
            <person name="Tice H."/>
            <person name="Bruce D."/>
            <person name="Goodwin L."/>
            <person name="Pitluck S."/>
            <person name="Chertkov O."/>
            <person name="Brettin T."/>
            <person name="Detter J.C."/>
            <person name="Han C."/>
            <person name="Larimer F."/>
            <person name="Land M."/>
            <person name="Hauser L."/>
            <person name="Kyrpides N."/>
            <person name="Ovchinnikova G."/>
            <person name="Balakrishnan V."/>
            <person name="Glasner J."/>
            <person name="Perna N.T."/>
        </authorList>
    </citation>
    <scope>NUCLEOTIDE SEQUENCE [LARGE SCALE GENOMIC DNA]</scope>
    <source>
        <strain evidence="4 5">Ech1591</strain>
    </source>
</reference>
<dbReference type="InterPro" id="IPR028082">
    <property type="entry name" value="Peripla_BP_I"/>
</dbReference>
<evidence type="ECO:0000256" key="1">
    <source>
        <dbReference type="ARBA" id="ARBA00010062"/>
    </source>
</evidence>
<evidence type="ECO:0000256" key="2">
    <source>
        <dbReference type="ARBA" id="ARBA00022729"/>
    </source>
</evidence>
<dbReference type="Gene3D" id="3.40.50.2300">
    <property type="match status" value="1"/>
</dbReference>
<dbReference type="RefSeq" id="WP_015847982.1">
    <property type="nucleotide sequence ID" value="NC_012912.1"/>
</dbReference>
<dbReference type="Proteomes" id="UP000002735">
    <property type="component" value="Chromosome"/>
</dbReference>
<evidence type="ECO:0000313" key="5">
    <source>
        <dbReference type="Proteomes" id="UP000002735"/>
    </source>
</evidence>
<dbReference type="AlphaFoldDB" id="C6CLG4"/>
<feature type="domain" description="Leucine-binding protein" evidence="3">
    <location>
        <begin position="29"/>
        <end position="106"/>
    </location>
</feature>
<name>C6CLG4_DICC1</name>
<dbReference type="eggNOG" id="COG0683">
    <property type="taxonomic scope" value="Bacteria"/>
</dbReference>
<dbReference type="InterPro" id="IPR028081">
    <property type="entry name" value="Leu-bd"/>
</dbReference>
<gene>
    <name evidence="4" type="ordered locus">Dd1591_3659</name>
</gene>
<organism evidence="4 5">
    <name type="scientific">Dickeya chrysanthemi (strain Ech1591)</name>
    <name type="common">Dickeya zeae (strain Ech1591)</name>
    <dbReference type="NCBI Taxonomy" id="561229"/>
    <lineage>
        <taxon>Bacteria</taxon>
        <taxon>Pseudomonadati</taxon>
        <taxon>Pseudomonadota</taxon>
        <taxon>Gammaproteobacteria</taxon>
        <taxon>Enterobacterales</taxon>
        <taxon>Pectobacteriaceae</taxon>
        <taxon>Dickeya</taxon>
    </lineage>
</organism>
<sequence>MTRIACVACLDARRSVHTTTFLRAVELAQGALLPDNVELRLFDDGASADGARQAIQQVMDWKADAVVGHFASASADVAAPYYAQHQRPLFLPAATAHLLTEHATTYRLCDSDKDYGRWLQQLMIQQAWLPALITHDGSLHGASVAGQIDGAMETVFPQVLKTNTTVFSGSYSASLDYAVTWAKQSTEQARLILTDDAWSAALVPELLARGVSLPARHIYVAGLQPLPVGDAAMRIRAIWRRRWGDEPGCYFWETLAALEVACRFPDIPSQTVMGQLRFDALRESRPGSYRLWQAGVEGLRRVDSLDRVEV</sequence>
<dbReference type="PANTHER" id="PTHR47151">
    <property type="entry name" value="LEU/ILE/VAL-BINDING ABC TRANSPORTER SUBUNIT"/>
    <property type="match status" value="1"/>
</dbReference>
<accession>C6CLG4</accession>
<dbReference type="SUPFAM" id="SSF53822">
    <property type="entry name" value="Periplasmic binding protein-like I"/>
    <property type="match status" value="1"/>
</dbReference>
<evidence type="ECO:0000313" key="4">
    <source>
        <dbReference type="EMBL" id="ACT08467.1"/>
    </source>
</evidence>
<protein>
    <recommendedName>
        <fullName evidence="3">Leucine-binding protein domain-containing protein</fullName>
    </recommendedName>
</protein>
<dbReference type="HOGENOM" id="CLU_074096_0_0_6"/>
<dbReference type="STRING" id="561229.Dd1591_3659"/>
<evidence type="ECO:0000259" key="3">
    <source>
        <dbReference type="Pfam" id="PF13458"/>
    </source>
</evidence>
<dbReference type="EMBL" id="CP001655">
    <property type="protein sequence ID" value="ACT08467.1"/>
    <property type="molecule type" value="Genomic_DNA"/>
</dbReference>
<dbReference type="PANTHER" id="PTHR47151:SF2">
    <property type="entry name" value="AMINO ACID BINDING PROTEIN"/>
    <property type="match status" value="1"/>
</dbReference>
<dbReference type="GeneID" id="45081698"/>
<dbReference type="Pfam" id="PF13458">
    <property type="entry name" value="Peripla_BP_6"/>
    <property type="match status" value="1"/>
</dbReference>
<comment type="similarity">
    <text evidence="1">Belongs to the leucine-binding protein family.</text>
</comment>
<dbReference type="OrthoDB" id="7018110at2"/>